<proteinExistence type="predicted"/>
<dbReference type="GO" id="GO:0043565">
    <property type="term" value="F:sequence-specific DNA binding"/>
    <property type="evidence" value="ECO:0007669"/>
    <property type="project" value="InterPro"/>
</dbReference>
<name>A0A1J5QEW7_9ZZZZ</name>
<dbReference type="SMART" id="SM00342">
    <property type="entry name" value="HTH_ARAC"/>
    <property type="match status" value="1"/>
</dbReference>
<reference evidence="2" key="1">
    <citation type="submission" date="2016-10" db="EMBL/GenBank/DDBJ databases">
        <title>Sequence of Gallionella enrichment culture.</title>
        <authorList>
            <person name="Poehlein A."/>
            <person name="Muehling M."/>
            <person name="Daniel R."/>
        </authorList>
    </citation>
    <scope>NUCLEOTIDE SEQUENCE</scope>
</reference>
<comment type="caution">
    <text evidence="2">The sequence shown here is derived from an EMBL/GenBank/DDBJ whole genome shotgun (WGS) entry which is preliminary data.</text>
</comment>
<dbReference type="GO" id="GO:0003700">
    <property type="term" value="F:DNA-binding transcription factor activity"/>
    <property type="evidence" value="ECO:0007669"/>
    <property type="project" value="InterPro"/>
</dbReference>
<dbReference type="PROSITE" id="PS01124">
    <property type="entry name" value="HTH_ARAC_FAMILY_2"/>
    <property type="match status" value="1"/>
</dbReference>
<dbReference type="PANTHER" id="PTHR47893">
    <property type="entry name" value="REGULATORY PROTEIN PCHR"/>
    <property type="match status" value="1"/>
</dbReference>
<dbReference type="AlphaFoldDB" id="A0A1J5QEW7"/>
<organism evidence="2">
    <name type="scientific">mine drainage metagenome</name>
    <dbReference type="NCBI Taxonomy" id="410659"/>
    <lineage>
        <taxon>unclassified sequences</taxon>
        <taxon>metagenomes</taxon>
        <taxon>ecological metagenomes</taxon>
    </lineage>
</organism>
<dbReference type="Pfam" id="PF12833">
    <property type="entry name" value="HTH_18"/>
    <property type="match status" value="1"/>
</dbReference>
<gene>
    <name evidence="2" type="ORF">GALL_438170</name>
</gene>
<dbReference type="EMBL" id="MLJW01002477">
    <property type="protein sequence ID" value="OIQ74533.1"/>
    <property type="molecule type" value="Genomic_DNA"/>
</dbReference>
<dbReference type="InterPro" id="IPR053142">
    <property type="entry name" value="PchR_regulatory_protein"/>
</dbReference>
<dbReference type="Gene3D" id="1.10.10.60">
    <property type="entry name" value="Homeodomain-like"/>
    <property type="match status" value="1"/>
</dbReference>
<protein>
    <submittedName>
        <fullName evidence="2">Transcriptional regulator EutR</fullName>
    </submittedName>
</protein>
<evidence type="ECO:0000259" key="1">
    <source>
        <dbReference type="PROSITE" id="PS01124"/>
    </source>
</evidence>
<feature type="domain" description="HTH araC/xylS-type" evidence="1">
    <location>
        <begin position="70"/>
        <end position="170"/>
    </location>
</feature>
<dbReference type="InterPro" id="IPR018060">
    <property type="entry name" value="HTH_AraC"/>
</dbReference>
<sequence length="175" mass="19279">MWIGAHSSSHLRSSVSDVVEVIRRDPARLANPDVVKGIDQSIVGGIDGALSTVVLSGSSVATGRYVAISKRAEEYLRESRFRIHSSLEVAKACEVNVRTLHNALVSVLGVSLGRYLLLHRLWLVRNALLRAPPGSLVKSIALDHGFWHLGRFSRIYYSRFGESPSTTLARYQSGR</sequence>
<accession>A0A1J5QEW7</accession>
<evidence type="ECO:0000313" key="2">
    <source>
        <dbReference type="EMBL" id="OIQ74533.1"/>
    </source>
</evidence>
<dbReference type="PANTHER" id="PTHR47893:SF1">
    <property type="entry name" value="REGULATORY PROTEIN PCHR"/>
    <property type="match status" value="1"/>
</dbReference>